<gene>
    <name evidence="2" type="ORF">UT18_C0005G0034</name>
</gene>
<dbReference type="AlphaFoldDB" id="A0A0G0PA51"/>
<keyword evidence="1" id="KW-0812">Transmembrane</keyword>
<organism evidence="2 3">
    <name type="scientific">candidate division CPR2 bacterium GW2011_GWC2_39_10</name>
    <dbReference type="NCBI Taxonomy" id="1618345"/>
    <lineage>
        <taxon>Bacteria</taxon>
        <taxon>Bacteria division CPR2</taxon>
    </lineage>
</organism>
<feature type="transmembrane region" description="Helical" evidence="1">
    <location>
        <begin position="99"/>
        <end position="119"/>
    </location>
</feature>
<feature type="transmembrane region" description="Helical" evidence="1">
    <location>
        <begin position="25"/>
        <end position="42"/>
    </location>
</feature>
<evidence type="ECO:0000313" key="3">
    <source>
        <dbReference type="Proteomes" id="UP000034207"/>
    </source>
</evidence>
<evidence type="ECO:0000313" key="2">
    <source>
        <dbReference type="EMBL" id="KKQ95024.1"/>
    </source>
</evidence>
<name>A0A0G0PA51_UNCC2</name>
<feature type="transmembrane region" description="Helical" evidence="1">
    <location>
        <begin position="62"/>
        <end position="87"/>
    </location>
</feature>
<evidence type="ECO:0000256" key="1">
    <source>
        <dbReference type="SAM" id="Phobius"/>
    </source>
</evidence>
<keyword evidence="1" id="KW-1133">Transmembrane helix</keyword>
<keyword evidence="1" id="KW-0472">Membrane</keyword>
<dbReference type="Proteomes" id="UP000034207">
    <property type="component" value="Unassembled WGS sequence"/>
</dbReference>
<protein>
    <submittedName>
        <fullName evidence="2">Uncharacterized protein</fullName>
    </submittedName>
</protein>
<proteinExistence type="predicted"/>
<accession>A0A0G0PA51</accession>
<sequence>MSKKLDPQKEIKEIADSFKKNYKEYLILATIYMVIIFGNMYFFESLLNAALADVVMEGNLSIFHVVGIMLALGLFQAIIYYGVYFNYFAKDKKPRDPNMLTLVIILGFIVSYITVVKILNFDPTLHSFSFFGTLIGLALANKYRLNGFGKKKAAKE</sequence>
<dbReference type="EMBL" id="LBVV01000005">
    <property type="protein sequence ID" value="KKQ95024.1"/>
    <property type="molecule type" value="Genomic_DNA"/>
</dbReference>
<feature type="transmembrane region" description="Helical" evidence="1">
    <location>
        <begin position="125"/>
        <end position="143"/>
    </location>
</feature>
<comment type="caution">
    <text evidence="2">The sequence shown here is derived from an EMBL/GenBank/DDBJ whole genome shotgun (WGS) entry which is preliminary data.</text>
</comment>
<reference evidence="2 3" key="1">
    <citation type="journal article" date="2015" name="Nature">
        <title>rRNA introns, odd ribosomes, and small enigmatic genomes across a large radiation of phyla.</title>
        <authorList>
            <person name="Brown C.T."/>
            <person name="Hug L.A."/>
            <person name="Thomas B.C."/>
            <person name="Sharon I."/>
            <person name="Castelle C.J."/>
            <person name="Singh A."/>
            <person name="Wilkins M.J."/>
            <person name="Williams K.H."/>
            <person name="Banfield J.F."/>
        </authorList>
    </citation>
    <scope>NUCLEOTIDE SEQUENCE [LARGE SCALE GENOMIC DNA]</scope>
</reference>